<protein>
    <submittedName>
        <fullName evidence="2">Uncharacterized protein</fullName>
    </submittedName>
</protein>
<feature type="region of interest" description="Disordered" evidence="1">
    <location>
        <begin position="122"/>
        <end position="141"/>
    </location>
</feature>
<keyword evidence="3" id="KW-1185">Reference proteome</keyword>
<gene>
    <name evidence="2" type="ORF">KOR42_48210</name>
</gene>
<dbReference type="Proteomes" id="UP000317243">
    <property type="component" value="Unassembled WGS sequence"/>
</dbReference>
<evidence type="ECO:0000313" key="3">
    <source>
        <dbReference type="Proteomes" id="UP000317243"/>
    </source>
</evidence>
<dbReference type="AlphaFoldDB" id="A0A5C5VS84"/>
<evidence type="ECO:0000313" key="2">
    <source>
        <dbReference type="EMBL" id="TWT41468.1"/>
    </source>
</evidence>
<accession>A0A5C5VS84</accession>
<comment type="caution">
    <text evidence="2">The sequence shown here is derived from an EMBL/GenBank/DDBJ whole genome shotgun (WGS) entry which is preliminary data.</text>
</comment>
<proteinExistence type="predicted"/>
<evidence type="ECO:0000256" key="1">
    <source>
        <dbReference type="SAM" id="MobiDB-lite"/>
    </source>
</evidence>
<dbReference type="RefSeq" id="WP_146512138.1">
    <property type="nucleotide sequence ID" value="NZ_SIHI01000045.1"/>
</dbReference>
<dbReference type="EMBL" id="SIHI01000045">
    <property type="protein sequence ID" value="TWT41468.1"/>
    <property type="molecule type" value="Genomic_DNA"/>
</dbReference>
<name>A0A5C5VS84_9PLAN</name>
<organism evidence="2 3">
    <name type="scientific">Thalassoglobus neptunius</name>
    <dbReference type="NCBI Taxonomy" id="1938619"/>
    <lineage>
        <taxon>Bacteria</taxon>
        <taxon>Pseudomonadati</taxon>
        <taxon>Planctomycetota</taxon>
        <taxon>Planctomycetia</taxon>
        <taxon>Planctomycetales</taxon>
        <taxon>Planctomycetaceae</taxon>
        <taxon>Thalassoglobus</taxon>
    </lineage>
</organism>
<sequence>MDEPENPKCAYAGAVGPLKTWCRHPQKTGAAASAVPVRNATCLRCPLRSATREPEPECQHLGEVTRIVDCQSCGGGRIKHEVRSCSVHGECAQGWAWEKLRENGVRVKKCGVNCRDYCTGQEQSEASSSEGEPSSATVRMQ</sequence>
<reference evidence="2 3" key="1">
    <citation type="submission" date="2019-02" db="EMBL/GenBank/DDBJ databases">
        <title>Deep-cultivation of Planctomycetes and their phenomic and genomic characterization uncovers novel biology.</title>
        <authorList>
            <person name="Wiegand S."/>
            <person name="Jogler M."/>
            <person name="Boedeker C."/>
            <person name="Pinto D."/>
            <person name="Vollmers J."/>
            <person name="Rivas-Marin E."/>
            <person name="Kohn T."/>
            <person name="Peeters S.H."/>
            <person name="Heuer A."/>
            <person name="Rast P."/>
            <person name="Oberbeckmann S."/>
            <person name="Bunk B."/>
            <person name="Jeske O."/>
            <person name="Meyerdierks A."/>
            <person name="Storesund J.E."/>
            <person name="Kallscheuer N."/>
            <person name="Luecker S."/>
            <person name="Lage O.M."/>
            <person name="Pohl T."/>
            <person name="Merkel B.J."/>
            <person name="Hornburger P."/>
            <person name="Mueller R.-W."/>
            <person name="Bruemmer F."/>
            <person name="Labrenz M."/>
            <person name="Spormann A.M."/>
            <person name="Op Den Camp H."/>
            <person name="Overmann J."/>
            <person name="Amann R."/>
            <person name="Jetten M.S.M."/>
            <person name="Mascher T."/>
            <person name="Medema M.H."/>
            <person name="Devos D.P."/>
            <person name="Kaster A.-K."/>
            <person name="Ovreas L."/>
            <person name="Rohde M."/>
            <person name="Galperin M.Y."/>
            <person name="Jogler C."/>
        </authorList>
    </citation>
    <scope>NUCLEOTIDE SEQUENCE [LARGE SCALE GENOMIC DNA]</scope>
    <source>
        <strain evidence="2 3">KOR42</strain>
    </source>
</reference>